<dbReference type="Pfam" id="PF09511">
    <property type="entry name" value="RNA_lig_T4_1"/>
    <property type="match status" value="1"/>
</dbReference>
<feature type="domain" description="T4 RNA ligase 1-like N-terminal" evidence="1">
    <location>
        <begin position="230"/>
        <end position="444"/>
    </location>
</feature>
<accession>A0A378QWG8</accession>
<evidence type="ECO:0000313" key="2">
    <source>
        <dbReference type="EMBL" id="STZ07265.1"/>
    </source>
</evidence>
<dbReference type="AlphaFoldDB" id="A0A378QWG8"/>
<gene>
    <name evidence="2" type="ORF">NCTC12877_00228</name>
</gene>
<proteinExistence type="predicted"/>
<name>A0A378QWG8_9GAMM</name>
<evidence type="ECO:0000313" key="3">
    <source>
        <dbReference type="Proteomes" id="UP000254065"/>
    </source>
</evidence>
<keyword evidence="2" id="KW-0436">Ligase</keyword>
<protein>
    <submittedName>
        <fullName evidence="2">RNA ligase</fullName>
    </submittedName>
</protein>
<keyword evidence="3" id="KW-1185">Reference proteome</keyword>
<dbReference type="STRING" id="1122244.GCA_000426885_00181"/>
<dbReference type="RefSeq" id="WP_029103880.1">
    <property type="nucleotide sequence ID" value="NZ_UGQB01000004.1"/>
</dbReference>
<evidence type="ECO:0000259" key="1">
    <source>
        <dbReference type="Pfam" id="PF09511"/>
    </source>
</evidence>
<dbReference type="SUPFAM" id="SSF52540">
    <property type="entry name" value="P-loop containing nucleoside triphosphate hydrolases"/>
    <property type="match status" value="1"/>
</dbReference>
<reference evidence="2 3" key="1">
    <citation type="submission" date="2018-06" db="EMBL/GenBank/DDBJ databases">
        <authorList>
            <consortium name="Pathogen Informatics"/>
            <person name="Doyle S."/>
        </authorList>
    </citation>
    <scope>NUCLEOTIDE SEQUENCE [LARGE SCALE GENOMIC DNA]</scope>
    <source>
        <strain evidence="2 3">NCTC12877</strain>
    </source>
</reference>
<dbReference type="EMBL" id="UGQB01000004">
    <property type="protein sequence ID" value="STZ07265.1"/>
    <property type="molecule type" value="Genomic_DNA"/>
</dbReference>
<dbReference type="OrthoDB" id="9805698at2"/>
<dbReference type="GO" id="GO:0016874">
    <property type="term" value="F:ligase activity"/>
    <property type="evidence" value="ECO:0007669"/>
    <property type="project" value="UniProtKB-KW"/>
</dbReference>
<dbReference type="InterPro" id="IPR019039">
    <property type="entry name" value="T4-Rnl1-like_N"/>
</dbReference>
<organism evidence="2 3">
    <name type="scientific">Moraxella caprae</name>
    <dbReference type="NCBI Taxonomy" id="90240"/>
    <lineage>
        <taxon>Bacteria</taxon>
        <taxon>Pseudomonadati</taxon>
        <taxon>Pseudomonadota</taxon>
        <taxon>Gammaproteobacteria</taxon>
        <taxon>Moraxellales</taxon>
        <taxon>Moraxellaceae</taxon>
        <taxon>Moraxella</taxon>
    </lineage>
</organism>
<dbReference type="InterPro" id="IPR027417">
    <property type="entry name" value="P-loop_NTPase"/>
</dbReference>
<sequence length="504" mass="58511">MQKFILIRGHQGSGKSTFAEQKIAEFKKEFPNGEIVHIENDKLLIDENGVYHWTSKRVEQAIKINDETMKTAFKKAKENPSLDMLIVNSNTNQKSSSCIHLLQSARKKGLVTEIYRLHNFFDNVHNVKRADVLSAYVKLNNNQLRDEIHIEPIRPMSDDIKSDIEKMSQFDNKKELPFDENRQSYISDEYLKYGKRNFIIKQSKTYPELFVLKYKRDVFFNNTFDNALLEMRGLVLDKYNNIIVRPFKKVFNYSERIAKKSKYPISIDDNHLVDAVLKVNGFLGVCTYVALDETHPSYHASFNHQVLYSTTGSLDSDFAKMNKAHCEKYEPLFKQYPNHTFLFEITDEKDVHIIKEVFGETLIGIIDVASGRQFDENELNAIADKFNAEQNAIGSGITITRPQMIKSIAFGELKALLKTVEHEGFMVFDNASKEMLFKLKSPYYLISKFLGRSNATNLGRKLDKRNVDEEYYPLIDYIKDNKEKFNQLSELNKIAFIQEFLGRL</sequence>
<dbReference type="Proteomes" id="UP000254065">
    <property type="component" value="Unassembled WGS sequence"/>
</dbReference>
<dbReference type="Gene3D" id="3.40.50.300">
    <property type="entry name" value="P-loop containing nucleotide triphosphate hydrolases"/>
    <property type="match status" value="1"/>
</dbReference>